<organism evidence="1 2">
    <name type="scientific">Catellatospora coxensis</name>
    <dbReference type="NCBI Taxonomy" id="310354"/>
    <lineage>
        <taxon>Bacteria</taxon>
        <taxon>Bacillati</taxon>
        <taxon>Actinomycetota</taxon>
        <taxon>Actinomycetes</taxon>
        <taxon>Micromonosporales</taxon>
        <taxon>Micromonosporaceae</taxon>
        <taxon>Catellatospora</taxon>
    </lineage>
</organism>
<evidence type="ECO:0000313" key="1">
    <source>
        <dbReference type="EMBL" id="GIG10220.1"/>
    </source>
</evidence>
<dbReference type="EMBL" id="BONI01000082">
    <property type="protein sequence ID" value="GIG10220.1"/>
    <property type="molecule type" value="Genomic_DNA"/>
</dbReference>
<keyword evidence="2" id="KW-1185">Reference proteome</keyword>
<proteinExistence type="predicted"/>
<protein>
    <submittedName>
        <fullName evidence="1">Uncharacterized protein</fullName>
    </submittedName>
</protein>
<reference evidence="1 2" key="1">
    <citation type="submission" date="2021-01" db="EMBL/GenBank/DDBJ databases">
        <title>Whole genome shotgun sequence of Catellatospora coxensis NBRC 107359.</title>
        <authorList>
            <person name="Komaki H."/>
            <person name="Tamura T."/>
        </authorList>
    </citation>
    <scope>NUCLEOTIDE SEQUENCE [LARGE SCALE GENOMIC DNA]</scope>
    <source>
        <strain evidence="1 2">NBRC 107359</strain>
    </source>
</reference>
<dbReference type="RefSeq" id="WP_203698067.1">
    <property type="nucleotide sequence ID" value="NZ_BAAALC010000003.1"/>
</dbReference>
<sequence>MPSYSQLQQEAAWRAETVPDAIKWFIAEAGVFWRLSPGALGCKGDNNHLRGAHRSRRWIKTSRWCTNRTYTISHPDDLLGDEDWCVGIDITLPRAVLLEVCKRLDVAVRAGLLEEVSEWYGNTDGDDRVDGYNNIANRVATSDDSHLWHLHITIKRRFANTLAVLQRLFAILTGADDMEQKDRLAFPTSYKERTVGHVLADESNLRDYWYDAPGGVLTVNPPPVDSRAELLVQAAQKTLAAPPAQPLPVDEAALVAAVVAGVRGELNNMVEQAADRAVRRALGSLDGATPAGDGS</sequence>
<dbReference type="Proteomes" id="UP000630887">
    <property type="component" value="Unassembled WGS sequence"/>
</dbReference>
<dbReference type="AlphaFoldDB" id="A0A8J3L0F9"/>
<gene>
    <name evidence="1" type="ORF">Cco03nite_69200</name>
</gene>
<accession>A0A8J3L0F9</accession>
<name>A0A8J3L0F9_9ACTN</name>
<evidence type="ECO:0000313" key="2">
    <source>
        <dbReference type="Proteomes" id="UP000630887"/>
    </source>
</evidence>
<comment type="caution">
    <text evidence="1">The sequence shown here is derived from an EMBL/GenBank/DDBJ whole genome shotgun (WGS) entry which is preliminary data.</text>
</comment>